<sequence>MSSSNSTCTIIENPDIAGVGVRFSMYLPALLASLNSGYITAKIFVKMFNAVLPEMVTDVFGEDQLESKSIASEAHSSRRSARSSSASIISGDSAGSRSNSGKNAQTEEDEEQLEKYLKYLEYLEDNPHYFESAKALERSLFLVGSAIVASAILDGAFITSDTGLSPYHALIVLNLTLLNNMAGAGFALFRMGAVVAKMETRDRKQEQSKLVSWTIQFFDVFGLGFIQMVMILGFGLWFWISATFLHTFSGYMMTDGGSNQESECVTKTLYWVFHQIRVEASLSIKIISLIFYLGTPLVPLLGPANLIVPSLIIIRMIPLAAGTLVSTTIYLFGVAFPRIAMHMYHRRTHRFTTTSAGEHDAILAFFPTLEPSTTSYRLIMLVFVVANSTPIFFLVISTEKTISMNSQAGTVVSNGSSWTYGQTLASFTAVIGVLMYGAEVVGNWRRVIKKRREEVASVVESEEDEESAIGLSGTANERCRRRAYSV</sequence>
<feature type="transmembrane region" description="Helical" evidence="2">
    <location>
        <begin position="210"/>
        <end position="230"/>
    </location>
</feature>
<reference evidence="3" key="1">
    <citation type="submission" date="2020-11" db="EMBL/GenBank/DDBJ databases">
        <authorList>
            <consortium name="DOE Joint Genome Institute"/>
            <person name="Ahrendt S."/>
            <person name="Riley R."/>
            <person name="Andreopoulos W."/>
            <person name="Labutti K."/>
            <person name="Pangilinan J."/>
            <person name="Ruiz-Duenas F.J."/>
            <person name="Barrasa J.M."/>
            <person name="Sanchez-Garcia M."/>
            <person name="Camarero S."/>
            <person name="Miyauchi S."/>
            <person name="Serrano A."/>
            <person name="Linde D."/>
            <person name="Babiker R."/>
            <person name="Drula E."/>
            <person name="Ayuso-Fernandez I."/>
            <person name="Pacheco R."/>
            <person name="Padilla G."/>
            <person name="Ferreira P."/>
            <person name="Barriuso J."/>
            <person name="Kellner H."/>
            <person name="Castanera R."/>
            <person name="Alfaro M."/>
            <person name="Ramirez L."/>
            <person name="Pisabarro A.G."/>
            <person name="Kuo A."/>
            <person name="Tritt A."/>
            <person name="Lipzen A."/>
            <person name="He G."/>
            <person name="Yan M."/>
            <person name="Ng V."/>
            <person name="Cullen D."/>
            <person name="Martin F."/>
            <person name="Rosso M.-N."/>
            <person name="Henrissat B."/>
            <person name="Hibbett D."/>
            <person name="Martinez A.T."/>
            <person name="Grigoriev I.V."/>
        </authorList>
    </citation>
    <scope>NUCLEOTIDE SEQUENCE</scope>
    <source>
        <strain evidence="3">AH 40177</strain>
    </source>
</reference>
<name>A0A9P5U8L2_9AGAR</name>
<feature type="transmembrane region" description="Helical" evidence="2">
    <location>
        <begin position="378"/>
        <end position="398"/>
    </location>
</feature>
<organism evidence="3 4">
    <name type="scientific">Rhodocollybia butyracea</name>
    <dbReference type="NCBI Taxonomy" id="206335"/>
    <lineage>
        <taxon>Eukaryota</taxon>
        <taxon>Fungi</taxon>
        <taxon>Dikarya</taxon>
        <taxon>Basidiomycota</taxon>
        <taxon>Agaricomycotina</taxon>
        <taxon>Agaricomycetes</taxon>
        <taxon>Agaricomycetidae</taxon>
        <taxon>Agaricales</taxon>
        <taxon>Marasmiineae</taxon>
        <taxon>Omphalotaceae</taxon>
        <taxon>Rhodocollybia</taxon>
    </lineage>
</organism>
<proteinExistence type="predicted"/>
<keyword evidence="2" id="KW-1133">Transmembrane helix</keyword>
<feature type="region of interest" description="Disordered" evidence="1">
    <location>
        <begin position="71"/>
        <end position="109"/>
    </location>
</feature>
<dbReference type="EMBL" id="JADNRY010000045">
    <property type="protein sequence ID" value="KAF9069994.1"/>
    <property type="molecule type" value="Genomic_DNA"/>
</dbReference>
<evidence type="ECO:0000313" key="3">
    <source>
        <dbReference type="EMBL" id="KAF9069994.1"/>
    </source>
</evidence>
<feature type="transmembrane region" description="Helical" evidence="2">
    <location>
        <begin position="312"/>
        <end position="336"/>
    </location>
</feature>
<protein>
    <recommendedName>
        <fullName evidence="5">Transmembrane protein</fullName>
    </recommendedName>
</protein>
<keyword evidence="2" id="KW-0812">Transmembrane</keyword>
<comment type="caution">
    <text evidence="3">The sequence shown here is derived from an EMBL/GenBank/DDBJ whole genome shotgun (WGS) entry which is preliminary data.</text>
</comment>
<evidence type="ECO:0000313" key="4">
    <source>
        <dbReference type="Proteomes" id="UP000772434"/>
    </source>
</evidence>
<keyword evidence="2" id="KW-0472">Membrane</keyword>
<keyword evidence="4" id="KW-1185">Reference proteome</keyword>
<dbReference type="OrthoDB" id="3351993at2759"/>
<feature type="transmembrane region" description="Helical" evidence="2">
    <location>
        <begin position="166"/>
        <end position="189"/>
    </location>
</feature>
<feature type="transmembrane region" description="Helical" evidence="2">
    <location>
        <begin position="286"/>
        <end position="306"/>
    </location>
</feature>
<feature type="transmembrane region" description="Helical" evidence="2">
    <location>
        <begin position="140"/>
        <end position="160"/>
    </location>
</feature>
<feature type="transmembrane region" description="Helical" evidence="2">
    <location>
        <begin position="418"/>
        <end position="442"/>
    </location>
</feature>
<accession>A0A9P5U8L2</accession>
<evidence type="ECO:0000256" key="1">
    <source>
        <dbReference type="SAM" id="MobiDB-lite"/>
    </source>
</evidence>
<dbReference type="AlphaFoldDB" id="A0A9P5U8L2"/>
<evidence type="ECO:0008006" key="5">
    <source>
        <dbReference type="Google" id="ProtNLM"/>
    </source>
</evidence>
<dbReference type="Proteomes" id="UP000772434">
    <property type="component" value="Unassembled WGS sequence"/>
</dbReference>
<gene>
    <name evidence="3" type="ORF">BDP27DRAFT_1447289</name>
</gene>
<evidence type="ECO:0000256" key="2">
    <source>
        <dbReference type="SAM" id="Phobius"/>
    </source>
</evidence>
<feature type="compositionally biased region" description="Low complexity" evidence="1">
    <location>
        <begin position="82"/>
        <end position="98"/>
    </location>
</feature>
<feature type="transmembrane region" description="Helical" evidence="2">
    <location>
        <begin position="236"/>
        <end position="253"/>
    </location>
</feature>